<feature type="region of interest" description="Disordered" evidence="1">
    <location>
        <begin position="65"/>
        <end position="88"/>
    </location>
</feature>
<evidence type="ECO:0000256" key="1">
    <source>
        <dbReference type="SAM" id="MobiDB-lite"/>
    </source>
</evidence>
<evidence type="ECO:0000313" key="2">
    <source>
        <dbReference type="EMBL" id="VEL27100.1"/>
    </source>
</evidence>
<feature type="region of interest" description="Disordered" evidence="1">
    <location>
        <begin position="1"/>
        <end position="26"/>
    </location>
</feature>
<comment type="caution">
    <text evidence="2">The sequence shown here is derived from an EMBL/GenBank/DDBJ whole genome shotgun (WGS) entry which is preliminary data.</text>
</comment>
<accession>A0A448X399</accession>
<gene>
    <name evidence="2" type="ORF">PXEA_LOCUS20540</name>
</gene>
<protein>
    <submittedName>
        <fullName evidence="2">Uncharacterized protein</fullName>
    </submittedName>
</protein>
<organism evidence="2 3">
    <name type="scientific">Protopolystoma xenopodis</name>
    <dbReference type="NCBI Taxonomy" id="117903"/>
    <lineage>
        <taxon>Eukaryota</taxon>
        <taxon>Metazoa</taxon>
        <taxon>Spiralia</taxon>
        <taxon>Lophotrochozoa</taxon>
        <taxon>Platyhelminthes</taxon>
        <taxon>Monogenea</taxon>
        <taxon>Polyopisthocotylea</taxon>
        <taxon>Polystomatidea</taxon>
        <taxon>Polystomatidae</taxon>
        <taxon>Protopolystoma</taxon>
    </lineage>
</organism>
<dbReference type="Proteomes" id="UP000784294">
    <property type="component" value="Unassembled WGS sequence"/>
</dbReference>
<dbReference type="AlphaFoldDB" id="A0A448X399"/>
<proteinExistence type="predicted"/>
<evidence type="ECO:0000313" key="3">
    <source>
        <dbReference type="Proteomes" id="UP000784294"/>
    </source>
</evidence>
<reference evidence="2" key="1">
    <citation type="submission" date="2018-11" db="EMBL/GenBank/DDBJ databases">
        <authorList>
            <consortium name="Pathogen Informatics"/>
        </authorList>
    </citation>
    <scope>NUCLEOTIDE SEQUENCE</scope>
</reference>
<dbReference type="EMBL" id="CAAALY010084877">
    <property type="protein sequence ID" value="VEL27100.1"/>
    <property type="molecule type" value="Genomic_DNA"/>
</dbReference>
<name>A0A448X399_9PLAT</name>
<keyword evidence="3" id="KW-1185">Reference proteome</keyword>
<sequence>MKRTEPAQEARVTNLTSSKAATSSRSKRVANTIGSLGYLSMSDISCLAPESDVSIASFLYSSASENIPSSPKRLGQARRQGPSLSSAFISSSSAESPLFNAVIPNARGPSEEDGQFSIMQTNNQHSHREQGTQLYKSVESLRSFSSPPIPSASTGLRKTILHRLKSSTCSSASPPVTKTVLSNVDWVNSNAIKWPKLSSPSPKRYGIRSSLSFVYISYLYPFL</sequence>